<evidence type="ECO:0000313" key="2">
    <source>
        <dbReference type="EnsemblMetazoa" id="XP_038064674.1"/>
    </source>
</evidence>
<accession>A0A914AML5</accession>
<dbReference type="Proteomes" id="UP000887568">
    <property type="component" value="Unplaced"/>
</dbReference>
<keyword evidence="3" id="KW-1185">Reference proteome</keyword>
<dbReference type="GeneID" id="119735054"/>
<dbReference type="OrthoDB" id="10020990at2759"/>
<dbReference type="EnsemblMetazoa" id="XM_038208746.1">
    <property type="protein sequence ID" value="XP_038064674.1"/>
    <property type="gene ID" value="LOC119735054"/>
</dbReference>
<dbReference type="RefSeq" id="XP_038064674.1">
    <property type="nucleotide sequence ID" value="XM_038208746.1"/>
</dbReference>
<dbReference type="OMA" id="CNEAHTI"/>
<dbReference type="PANTHER" id="PTHR23080:SF133">
    <property type="entry name" value="SI:CH211-262I1.5-RELATED"/>
    <property type="match status" value="1"/>
</dbReference>
<reference evidence="2" key="1">
    <citation type="submission" date="2022-11" db="UniProtKB">
        <authorList>
            <consortium name="EnsemblMetazoa"/>
        </authorList>
    </citation>
    <scope>IDENTIFICATION</scope>
</reference>
<evidence type="ECO:0000313" key="3">
    <source>
        <dbReference type="Proteomes" id="UP000887568"/>
    </source>
</evidence>
<name>A0A914AML5_PATMI</name>
<feature type="compositionally biased region" description="Polar residues" evidence="1">
    <location>
        <begin position="1"/>
        <end position="10"/>
    </location>
</feature>
<dbReference type="AlphaFoldDB" id="A0A914AML5"/>
<sequence>MRCGHSDSSTASPAAHPDHDYAAPTSDQSQAAVLHIRQLAAENQQLRALRFDTSRFSKDPEMMEFYTSFDTYEQFMNTFQALQPRMLRTGAWVAIKDPMETENLEPIDQFFLFLCRCWAGLLEQDLAVRFGNSLAAVNGILTIWTSCLHCILASLPIWPSRCNEAHTIIK</sequence>
<feature type="region of interest" description="Disordered" evidence="1">
    <location>
        <begin position="1"/>
        <end position="24"/>
    </location>
</feature>
<protein>
    <submittedName>
        <fullName evidence="2">Uncharacterized protein</fullName>
    </submittedName>
</protein>
<dbReference type="PANTHER" id="PTHR23080">
    <property type="entry name" value="THAP DOMAIN PROTEIN"/>
    <property type="match status" value="1"/>
</dbReference>
<proteinExistence type="predicted"/>
<evidence type="ECO:0000256" key="1">
    <source>
        <dbReference type="SAM" id="MobiDB-lite"/>
    </source>
</evidence>
<organism evidence="2 3">
    <name type="scientific">Patiria miniata</name>
    <name type="common">Bat star</name>
    <name type="synonym">Asterina miniata</name>
    <dbReference type="NCBI Taxonomy" id="46514"/>
    <lineage>
        <taxon>Eukaryota</taxon>
        <taxon>Metazoa</taxon>
        <taxon>Echinodermata</taxon>
        <taxon>Eleutherozoa</taxon>
        <taxon>Asterozoa</taxon>
        <taxon>Asteroidea</taxon>
        <taxon>Valvatacea</taxon>
        <taxon>Valvatida</taxon>
        <taxon>Asterinidae</taxon>
        <taxon>Patiria</taxon>
    </lineage>
</organism>